<dbReference type="RefSeq" id="WP_164363587.1">
    <property type="nucleotide sequence ID" value="NZ_CP066776.1"/>
</dbReference>
<dbReference type="Pfam" id="PF07690">
    <property type="entry name" value="MFS_1"/>
    <property type="match status" value="1"/>
</dbReference>
<accession>A0A6B3L3W1</accession>
<name>A0A6B3L3W1_9BACT</name>
<evidence type="ECO:0000313" key="5">
    <source>
        <dbReference type="Proteomes" id="UP000475117"/>
    </source>
</evidence>
<keyword evidence="1" id="KW-0812">Transmembrane</keyword>
<organism evidence="4 5">
    <name type="scientific">Sulfuriroseicoccus oceanibius</name>
    <dbReference type="NCBI Taxonomy" id="2707525"/>
    <lineage>
        <taxon>Bacteria</taxon>
        <taxon>Pseudomonadati</taxon>
        <taxon>Verrucomicrobiota</taxon>
        <taxon>Verrucomicrobiia</taxon>
        <taxon>Verrucomicrobiales</taxon>
        <taxon>Verrucomicrobiaceae</taxon>
        <taxon>Sulfuriroseicoccus</taxon>
    </lineage>
</organism>
<dbReference type="Gene3D" id="1.20.1250.20">
    <property type="entry name" value="MFS general substrate transporter like domains"/>
    <property type="match status" value="2"/>
</dbReference>
<dbReference type="InterPro" id="IPR047769">
    <property type="entry name" value="MFS_ArsJ"/>
</dbReference>
<gene>
    <name evidence="4" type="primary">arsJ</name>
    <name evidence="4" type="ORF">G3M56_008420</name>
</gene>
<dbReference type="GO" id="GO:0022857">
    <property type="term" value="F:transmembrane transporter activity"/>
    <property type="evidence" value="ECO:0007669"/>
    <property type="project" value="InterPro"/>
</dbReference>
<evidence type="ECO:0000256" key="3">
    <source>
        <dbReference type="ARBA" id="ARBA00023136"/>
    </source>
</evidence>
<dbReference type="PANTHER" id="PTHR23547:SF1">
    <property type="entry name" value="MAJOR FACILITATOR SUPERFAMILY MFS_1"/>
    <property type="match status" value="1"/>
</dbReference>
<dbReference type="PANTHER" id="PTHR23547">
    <property type="entry name" value="MAJOR FACILITATOR SUPERFAMILY DOMAIN, GENERAL SUBSTRATE TRANSPORTER"/>
    <property type="match status" value="1"/>
</dbReference>
<proteinExistence type="predicted"/>
<dbReference type="NCBIfam" id="NF033734">
    <property type="entry name" value="MFS_ArsJ"/>
    <property type="match status" value="1"/>
</dbReference>
<sequence length="393" mass="42329">MNLRSYGIVTASYWGFTLTDGALRMLVLLHFHALGYSPVQLAFLFLLYEFCGVLTNLLGGWIGSRTGLNATLYAGLALQVVALVMLSLVDPNWAALLSVSYVMTSQALSGIAKDLTKMSSKSAVKLLTPDTDGALFKWVAILTGSKNALKGVGFFLGGVLLTWLGFVHALWFMAGALALVLIGALAFLREDMGKSKRKVKFTQLFSKSREINWLSAARMFLFASRDVWFVVALPVFLKSTLGWSFNQVGAFMAAWVIGYGFIQAAAPKLVRRGDVRSAAAVWVGLLTLVTAGLALGVQFEFHPVASILVGLGLFGLVFAVNSSVHSYLILAFTDHDQVAVNVGFYYMANACGRLLGTLLSGVMFLVGGLPACLWTSAGLLVTALIFTLPLRRG</sequence>
<dbReference type="InterPro" id="IPR036259">
    <property type="entry name" value="MFS_trans_sf"/>
</dbReference>
<protein>
    <submittedName>
        <fullName evidence="4">Organoarsenical effux MFS transporter ArsJ</fullName>
    </submittedName>
</protein>
<keyword evidence="5" id="KW-1185">Reference proteome</keyword>
<dbReference type="EMBL" id="CP066776">
    <property type="protein sequence ID" value="QQL43920.1"/>
    <property type="molecule type" value="Genomic_DNA"/>
</dbReference>
<dbReference type="SUPFAM" id="SSF103473">
    <property type="entry name" value="MFS general substrate transporter"/>
    <property type="match status" value="1"/>
</dbReference>
<dbReference type="KEGG" id="soa:G3M56_008420"/>
<dbReference type="InterPro" id="IPR011701">
    <property type="entry name" value="MFS"/>
</dbReference>
<evidence type="ECO:0000256" key="1">
    <source>
        <dbReference type="ARBA" id="ARBA00022692"/>
    </source>
</evidence>
<keyword evidence="2" id="KW-1133">Transmembrane helix</keyword>
<evidence type="ECO:0000256" key="2">
    <source>
        <dbReference type="ARBA" id="ARBA00022989"/>
    </source>
</evidence>
<reference evidence="4 5" key="1">
    <citation type="submission" date="2020-12" db="EMBL/GenBank/DDBJ databases">
        <title>Sulforoseuscoccus oceanibium gen. nov., sp. nov., a representative of the phylum Verrucomicrobia with special cytoplasmic membrane, and proposal of Sulforoseuscoccusaceae fam. nov.</title>
        <authorList>
            <person name="Xi F."/>
        </authorList>
    </citation>
    <scope>NUCLEOTIDE SEQUENCE [LARGE SCALE GENOMIC DNA]</scope>
    <source>
        <strain evidence="4 5">T37</strain>
    </source>
</reference>
<dbReference type="Proteomes" id="UP000475117">
    <property type="component" value="Chromosome"/>
</dbReference>
<evidence type="ECO:0000313" key="4">
    <source>
        <dbReference type="EMBL" id="QQL43920.1"/>
    </source>
</evidence>
<keyword evidence="3" id="KW-0472">Membrane</keyword>
<dbReference type="AlphaFoldDB" id="A0A6B3L3W1"/>